<dbReference type="PANTHER" id="PTHR31284">
    <property type="entry name" value="ACID PHOSPHATASE-LIKE PROTEIN"/>
    <property type="match status" value="1"/>
</dbReference>
<dbReference type="SUPFAM" id="SSF56784">
    <property type="entry name" value="HAD-like"/>
    <property type="match status" value="1"/>
</dbReference>
<dbReference type="InterPro" id="IPR036412">
    <property type="entry name" value="HAD-like_sf"/>
</dbReference>
<evidence type="ECO:0000256" key="1">
    <source>
        <dbReference type="ARBA" id="ARBA00022729"/>
    </source>
</evidence>
<accession>A0AAW2WME6</accession>
<reference evidence="2" key="2">
    <citation type="journal article" date="2024" name="Plant">
        <title>Genomic evolution and insights into agronomic trait innovations of Sesamum species.</title>
        <authorList>
            <person name="Miao H."/>
            <person name="Wang L."/>
            <person name="Qu L."/>
            <person name="Liu H."/>
            <person name="Sun Y."/>
            <person name="Le M."/>
            <person name="Wang Q."/>
            <person name="Wei S."/>
            <person name="Zheng Y."/>
            <person name="Lin W."/>
            <person name="Duan Y."/>
            <person name="Cao H."/>
            <person name="Xiong S."/>
            <person name="Wang X."/>
            <person name="Wei L."/>
            <person name="Li C."/>
            <person name="Ma Q."/>
            <person name="Ju M."/>
            <person name="Zhao R."/>
            <person name="Li G."/>
            <person name="Mu C."/>
            <person name="Tian Q."/>
            <person name="Mei H."/>
            <person name="Zhang T."/>
            <person name="Gao T."/>
            <person name="Zhang H."/>
        </authorList>
    </citation>
    <scope>NUCLEOTIDE SEQUENCE</scope>
    <source>
        <strain evidence="2">G02</strain>
    </source>
</reference>
<reference evidence="2" key="1">
    <citation type="submission" date="2020-06" db="EMBL/GenBank/DDBJ databases">
        <authorList>
            <person name="Li T."/>
            <person name="Hu X."/>
            <person name="Zhang T."/>
            <person name="Song X."/>
            <person name="Zhang H."/>
            <person name="Dai N."/>
            <person name="Sheng W."/>
            <person name="Hou X."/>
            <person name="Wei L."/>
        </authorList>
    </citation>
    <scope>NUCLEOTIDE SEQUENCE</scope>
    <source>
        <strain evidence="2">G02</strain>
        <tissue evidence="2">Leaf</tissue>
    </source>
</reference>
<dbReference type="Pfam" id="PF03767">
    <property type="entry name" value="Acid_phosphat_B"/>
    <property type="match status" value="1"/>
</dbReference>
<dbReference type="GO" id="GO:0003993">
    <property type="term" value="F:acid phosphatase activity"/>
    <property type="evidence" value="ECO:0007669"/>
    <property type="project" value="InterPro"/>
</dbReference>
<dbReference type="CDD" id="cd07535">
    <property type="entry name" value="HAD_VSP"/>
    <property type="match status" value="1"/>
</dbReference>
<dbReference type="EMBL" id="JACGWJ010000001">
    <property type="protein sequence ID" value="KAL0441465.1"/>
    <property type="molecule type" value="Genomic_DNA"/>
</dbReference>
<proteinExistence type="predicted"/>
<sequence length="292" mass="32450">MKGNLGSVTLFKRPKIHTNVPALDKLVTLSPQAQEMGLAIFLILATLISTSHAKSDAFNPIHLLRPRSGSGGHRVKGLDCLSWRLAVETNNLQHWSLPESCENYVGNYMLGEQYRHDCDVVADAAIEYAKSFKLGGDGKDVWVFDIDETSLSNLPYYARSDVQFGALPYNATKFNEWVEEGKAPPVPAVRRLYKMVLSLGIKPVFLTGGSDTFKRIRTANLYAAGYHSWLKLIFKGEGDEGAALVYKSKKRRELADEGYRIVGNIGDQWSDLLGANAGNRTFKVPDPMYYLG</sequence>
<dbReference type="InterPro" id="IPR023214">
    <property type="entry name" value="HAD_sf"/>
</dbReference>
<gene>
    <name evidence="2" type="ORF">Sradi_0085400</name>
</gene>
<dbReference type="InterPro" id="IPR005519">
    <property type="entry name" value="Acid_phosphat_B-like"/>
</dbReference>
<dbReference type="Gene3D" id="3.40.50.1000">
    <property type="entry name" value="HAD superfamily/HAD-like"/>
    <property type="match status" value="1"/>
</dbReference>
<dbReference type="PANTHER" id="PTHR31284:SF19">
    <property type="entry name" value="VEGETATIVE STORAGE PROTEIN 1-RELATED"/>
    <property type="match status" value="1"/>
</dbReference>
<protein>
    <submittedName>
        <fullName evidence="2">Acid phosphatase 1</fullName>
    </submittedName>
</protein>
<organism evidence="2">
    <name type="scientific">Sesamum radiatum</name>
    <name type="common">Black benniseed</name>
    <dbReference type="NCBI Taxonomy" id="300843"/>
    <lineage>
        <taxon>Eukaryota</taxon>
        <taxon>Viridiplantae</taxon>
        <taxon>Streptophyta</taxon>
        <taxon>Embryophyta</taxon>
        <taxon>Tracheophyta</taxon>
        <taxon>Spermatophyta</taxon>
        <taxon>Magnoliopsida</taxon>
        <taxon>eudicotyledons</taxon>
        <taxon>Gunneridae</taxon>
        <taxon>Pentapetalae</taxon>
        <taxon>asterids</taxon>
        <taxon>lamiids</taxon>
        <taxon>Lamiales</taxon>
        <taxon>Pedaliaceae</taxon>
        <taxon>Sesamum</taxon>
    </lineage>
</organism>
<name>A0AAW2WME6_SESRA</name>
<evidence type="ECO:0000313" key="2">
    <source>
        <dbReference type="EMBL" id="KAL0441465.1"/>
    </source>
</evidence>
<keyword evidence="1" id="KW-0732">Signal</keyword>
<dbReference type="InterPro" id="IPR010028">
    <property type="entry name" value="Acid_phosphatase_pln"/>
</dbReference>
<comment type="caution">
    <text evidence="2">The sequence shown here is derived from an EMBL/GenBank/DDBJ whole genome shotgun (WGS) entry which is preliminary data.</text>
</comment>
<dbReference type="NCBIfam" id="TIGR01675">
    <property type="entry name" value="plant-AP"/>
    <property type="match status" value="1"/>
</dbReference>
<dbReference type="AlphaFoldDB" id="A0AAW2WME6"/>